<dbReference type="InterPro" id="IPR036178">
    <property type="entry name" value="Formintransfe-cycloase-like_sf"/>
</dbReference>
<keyword evidence="4" id="KW-1185">Reference proteome</keyword>
<proteinExistence type="predicted"/>
<dbReference type="Proteomes" id="UP000298021">
    <property type="component" value="Unassembled WGS sequence"/>
</dbReference>
<feature type="domain" description="Cyclodeaminase/cyclohydrolase" evidence="2">
    <location>
        <begin position="8"/>
        <end position="185"/>
    </location>
</feature>
<organism evidence="3 4">
    <name type="scientific">Companilactobacillus suantsaicola</name>
    <dbReference type="NCBI Taxonomy" id="2487723"/>
    <lineage>
        <taxon>Bacteria</taxon>
        <taxon>Bacillati</taxon>
        <taxon>Bacillota</taxon>
        <taxon>Bacilli</taxon>
        <taxon>Lactobacillales</taxon>
        <taxon>Lactobacillaceae</taxon>
        <taxon>Companilactobacillus</taxon>
    </lineage>
</organism>
<dbReference type="InterPro" id="IPR007044">
    <property type="entry name" value="Cyclodeamin/CycHdrlase"/>
</dbReference>
<accession>A0A4Z0JGE8</accession>
<evidence type="ECO:0000313" key="4">
    <source>
        <dbReference type="Proteomes" id="UP000298021"/>
    </source>
</evidence>
<evidence type="ECO:0000313" key="3">
    <source>
        <dbReference type="EMBL" id="TGD21760.1"/>
    </source>
</evidence>
<protein>
    <submittedName>
        <fullName evidence="3">Sugar ABC transporter substrate-binding protein</fullName>
    </submittedName>
</protein>
<evidence type="ECO:0000259" key="2">
    <source>
        <dbReference type="Pfam" id="PF04961"/>
    </source>
</evidence>
<gene>
    <name evidence="3" type="ORF">EGT49_10450</name>
</gene>
<name>A0A4Z0JGE8_9LACO</name>
<reference evidence="3 4" key="1">
    <citation type="submission" date="2018-10" db="EMBL/GenBank/DDBJ databases">
        <title>Lactobacillus sp. R7 and Lactobacillus sp. R19 isolated from fermented mustard green product of Taiwan.</title>
        <authorList>
            <person name="Lin S.-T."/>
        </authorList>
    </citation>
    <scope>NUCLEOTIDE SEQUENCE [LARGE SCALE GENOMIC DNA]</scope>
    <source>
        <strain evidence="3 4">BCRC 81127</strain>
    </source>
</reference>
<dbReference type="SUPFAM" id="SSF101262">
    <property type="entry name" value="Methenyltetrahydrofolate cyclohydrolase-like"/>
    <property type="match status" value="1"/>
</dbReference>
<dbReference type="Gene3D" id="1.20.120.680">
    <property type="entry name" value="Formiminotetrahydrofolate cyclodeaminase monomer, up-and-down helical bundle"/>
    <property type="match status" value="1"/>
</dbReference>
<feature type="coiled-coil region" evidence="1">
    <location>
        <begin position="45"/>
        <end position="79"/>
    </location>
</feature>
<dbReference type="Pfam" id="PF04961">
    <property type="entry name" value="FTCD_C"/>
    <property type="match status" value="1"/>
</dbReference>
<dbReference type="EMBL" id="RKLY01000032">
    <property type="protein sequence ID" value="TGD21760.1"/>
    <property type="molecule type" value="Genomic_DNA"/>
</dbReference>
<dbReference type="GO" id="GO:0003824">
    <property type="term" value="F:catalytic activity"/>
    <property type="evidence" value="ECO:0007669"/>
    <property type="project" value="InterPro"/>
</dbReference>
<dbReference type="RefSeq" id="WP_135374063.1">
    <property type="nucleotide sequence ID" value="NZ_RKLY01000032.1"/>
</dbReference>
<dbReference type="AlphaFoldDB" id="A0A4Z0JGE8"/>
<sequence>MKLTDMKVSEFMSVLGSDEPAPGGGSASALAGAMGISLTKMVTELTIGKKKYAEYEELAQETQEQAQALQRELLTAIDKDTEAFNKVSAVFSMPKSTPEEKAARTKALQEALQGAAVSPYEMMETCVRALTVTKKIVGKSNTNAASDLGVAALNLKSALQGSWLNVLINLGSIKDLVFVSEYRKKGNDLLEVGCQLADDIYNEVVKTI</sequence>
<dbReference type="OrthoDB" id="7959174at2"/>
<keyword evidence="1" id="KW-0175">Coiled coil</keyword>
<evidence type="ECO:0000256" key="1">
    <source>
        <dbReference type="SAM" id="Coils"/>
    </source>
</evidence>
<comment type="caution">
    <text evidence="3">The sequence shown here is derived from an EMBL/GenBank/DDBJ whole genome shotgun (WGS) entry which is preliminary data.</text>
</comment>